<dbReference type="PROSITE" id="PS50977">
    <property type="entry name" value="HTH_TETR_2"/>
    <property type="match status" value="1"/>
</dbReference>
<evidence type="ECO:0000256" key="1">
    <source>
        <dbReference type="ARBA" id="ARBA00023015"/>
    </source>
</evidence>
<protein>
    <submittedName>
        <fullName evidence="6">HTH-type transcriptional repressor BepR</fullName>
    </submittedName>
</protein>
<dbReference type="AlphaFoldDB" id="A0A0Q0YXZ3"/>
<dbReference type="Pfam" id="PF00440">
    <property type="entry name" value="TetR_N"/>
    <property type="match status" value="1"/>
</dbReference>
<dbReference type="InterPro" id="IPR009057">
    <property type="entry name" value="Homeodomain-like_sf"/>
</dbReference>
<evidence type="ECO:0000256" key="4">
    <source>
        <dbReference type="PROSITE-ProRule" id="PRU00335"/>
    </source>
</evidence>
<name>A0A0Q0YXZ3_9CORY</name>
<dbReference type="PANTHER" id="PTHR30055:SF234">
    <property type="entry name" value="HTH-TYPE TRANSCRIPTIONAL REGULATOR BETI"/>
    <property type="match status" value="1"/>
</dbReference>
<dbReference type="GO" id="GO:0045892">
    <property type="term" value="P:negative regulation of DNA-templated transcription"/>
    <property type="evidence" value="ECO:0007669"/>
    <property type="project" value="UniProtKB-ARBA"/>
</dbReference>
<evidence type="ECO:0000256" key="2">
    <source>
        <dbReference type="ARBA" id="ARBA00023125"/>
    </source>
</evidence>
<organism evidence="6 7">
    <name type="scientific">Corynebacterium lowii</name>
    <dbReference type="NCBI Taxonomy" id="1544413"/>
    <lineage>
        <taxon>Bacteria</taxon>
        <taxon>Bacillati</taxon>
        <taxon>Actinomycetota</taxon>
        <taxon>Actinomycetes</taxon>
        <taxon>Mycobacteriales</taxon>
        <taxon>Corynebacteriaceae</taxon>
        <taxon>Corynebacterium</taxon>
    </lineage>
</organism>
<comment type="caution">
    <text evidence="6">The sequence shown here is derived from an EMBL/GenBank/DDBJ whole genome shotgun (WGS) entry which is preliminary data.</text>
</comment>
<evidence type="ECO:0000313" key="7">
    <source>
        <dbReference type="Proteomes" id="UP000050488"/>
    </source>
</evidence>
<keyword evidence="3" id="KW-0804">Transcription</keyword>
<sequence length="186" mass="20600">MSVEESILAAARECFMERGVRQTTMAAIARAAGVSRPTVYSYFGNVENLVRKVLTRETVGLLDAVYPPPRDVDVLSEGITTVALKARDNEFLSSMVSKDPELLLTYQFQRLGESQEILVKFLKNVIARMQREGVAIREGDPKVIATHVFMVAQSLVLSAKVLGAVVSSDEEWAHELTAILKGYLRQ</sequence>
<feature type="domain" description="HTH tetR-type" evidence="5">
    <location>
        <begin position="1"/>
        <end position="61"/>
    </location>
</feature>
<feature type="DNA-binding region" description="H-T-H motif" evidence="4">
    <location>
        <begin position="24"/>
        <end position="43"/>
    </location>
</feature>
<evidence type="ECO:0000256" key="3">
    <source>
        <dbReference type="ARBA" id="ARBA00023163"/>
    </source>
</evidence>
<keyword evidence="7" id="KW-1185">Reference proteome</keyword>
<dbReference type="OrthoDB" id="3267320at2"/>
<dbReference type="SUPFAM" id="SSF46689">
    <property type="entry name" value="Homeodomain-like"/>
    <property type="match status" value="1"/>
</dbReference>
<dbReference type="PRINTS" id="PR00455">
    <property type="entry name" value="HTHTETR"/>
</dbReference>
<reference evidence="6 7" key="1">
    <citation type="submission" date="2015-10" db="EMBL/GenBank/DDBJ databases">
        <title>Corynebacteirum lowii and Corynebacterium oculi species nova, derived from human clinical disease and and emended description of Corynebacterium mastiditis.</title>
        <authorList>
            <person name="Bernard K."/>
            <person name="Pacheco A.L."/>
            <person name="Mcdougall C."/>
            <person name="Burtx T."/>
            <person name="Weibe D."/>
            <person name="Tyler S."/>
            <person name="Olson A.B."/>
            <person name="Cnockaert M."/>
            <person name="Eguchi H."/>
            <person name="Kuwahara T."/>
            <person name="Nakayama-Imaohji H."/>
            <person name="Boudewijins M."/>
            <person name="Van Hoecke F."/>
            <person name="Bernier A.-M."/>
            <person name="Vandamme P."/>
        </authorList>
    </citation>
    <scope>NUCLEOTIDE SEQUENCE [LARGE SCALE GENOMIC DNA]</scope>
    <source>
        <strain evidence="6 7">NML 130206</strain>
    </source>
</reference>
<evidence type="ECO:0000259" key="5">
    <source>
        <dbReference type="PROSITE" id="PS50977"/>
    </source>
</evidence>
<dbReference type="STRING" id="1544413.Clow_00304"/>
<dbReference type="RefSeq" id="WP_055175269.1">
    <property type="nucleotide sequence ID" value="NZ_LKEV01000001.1"/>
</dbReference>
<keyword evidence="1" id="KW-0805">Transcription regulation</keyword>
<keyword evidence="2 4" id="KW-0238">DNA-binding</keyword>
<dbReference type="InterPro" id="IPR050109">
    <property type="entry name" value="HTH-type_TetR-like_transc_reg"/>
</dbReference>
<dbReference type="Proteomes" id="UP000050488">
    <property type="component" value="Unassembled WGS sequence"/>
</dbReference>
<dbReference type="EMBL" id="LKEV01000001">
    <property type="protein sequence ID" value="KQB87249.1"/>
    <property type="molecule type" value="Genomic_DNA"/>
</dbReference>
<dbReference type="InterPro" id="IPR001647">
    <property type="entry name" value="HTH_TetR"/>
</dbReference>
<accession>A0A0Q0YXZ3</accession>
<gene>
    <name evidence="6" type="primary">bepR</name>
    <name evidence="6" type="ORF">Clow_00304</name>
</gene>
<proteinExistence type="predicted"/>
<dbReference type="GO" id="GO:0003700">
    <property type="term" value="F:DNA-binding transcription factor activity"/>
    <property type="evidence" value="ECO:0007669"/>
    <property type="project" value="TreeGrafter"/>
</dbReference>
<dbReference type="PANTHER" id="PTHR30055">
    <property type="entry name" value="HTH-TYPE TRANSCRIPTIONAL REGULATOR RUTR"/>
    <property type="match status" value="1"/>
</dbReference>
<dbReference type="FunFam" id="1.10.10.60:FF:000141">
    <property type="entry name" value="TetR family transcriptional regulator"/>
    <property type="match status" value="1"/>
</dbReference>
<dbReference type="GO" id="GO:0000976">
    <property type="term" value="F:transcription cis-regulatory region binding"/>
    <property type="evidence" value="ECO:0007669"/>
    <property type="project" value="TreeGrafter"/>
</dbReference>
<evidence type="ECO:0000313" key="6">
    <source>
        <dbReference type="EMBL" id="KQB87249.1"/>
    </source>
</evidence>
<dbReference type="PATRIC" id="fig|1544413.3.peg.307"/>
<dbReference type="Gene3D" id="1.10.357.10">
    <property type="entry name" value="Tetracycline Repressor, domain 2"/>
    <property type="match status" value="1"/>
</dbReference>